<organism evidence="1 2">
    <name type="scientific">Araneus ventricosus</name>
    <name type="common">Orbweaver spider</name>
    <name type="synonym">Epeira ventricosa</name>
    <dbReference type="NCBI Taxonomy" id="182803"/>
    <lineage>
        <taxon>Eukaryota</taxon>
        <taxon>Metazoa</taxon>
        <taxon>Ecdysozoa</taxon>
        <taxon>Arthropoda</taxon>
        <taxon>Chelicerata</taxon>
        <taxon>Arachnida</taxon>
        <taxon>Araneae</taxon>
        <taxon>Araneomorphae</taxon>
        <taxon>Entelegynae</taxon>
        <taxon>Araneoidea</taxon>
        <taxon>Araneidae</taxon>
        <taxon>Araneus</taxon>
    </lineage>
</organism>
<dbReference type="Proteomes" id="UP000499080">
    <property type="component" value="Unassembled WGS sequence"/>
</dbReference>
<dbReference type="EMBL" id="BGPR01296265">
    <property type="protein sequence ID" value="GBN56481.1"/>
    <property type="molecule type" value="Genomic_DNA"/>
</dbReference>
<proteinExistence type="predicted"/>
<accession>A0A4Y2PZ12</accession>
<keyword evidence="2" id="KW-1185">Reference proteome</keyword>
<gene>
    <name evidence="1" type="ORF">AVEN_81915_1</name>
</gene>
<protein>
    <submittedName>
        <fullName evidence="1">Uncharacterized protein</fullName>
    </submittedName>
</protein>
<dbReference type="AlphaFoldDB" id="A0A4Y2PZ12"/>
<evidence type="ECO:0000313" key="2">
    <source>
        <dbReference type="Proteomes" id="UP000499080"/>
    </source>
</evidence>
<reference evidence="1 2" key="1">
    <citation type="journal article" date="2019" name="Sci. Rep.">
        <title>Orb-weaving spider Araneus ventricosus genome elucidates the spidroin gene catalogue.</title>
        <authorList>
            <person name="Kono N."/>
            <person name="Nakamura H."/>
            <person name="Ohtoshi R."/>
            <person name="Moran D.A.P."/>
            <person name="Shinohara A."/>
            <person name="Yoshida Y."/>
            <person name="Fujiwara M."/>
            <person name="Mori M."/>
            <person name="Tomita M."/>
            <person name="Arakawa K."/>
        </authorList>
    </citation>
    <scope>NUCLEOTIDE SEQUENCE [LARGE SCALE GENOMIC DNA]</scope>
</reference>
<comment type="caution">
    <text evidence="1">The sequence shown here is derived from an EMBL/GenBank/DDBJ whole genome shotgun (WGS) entry which is preliminary data.</text>
</comment>
<dbReference type="OrthoDB" id="10063284at2759"/>
<evidence type="ECO:0000313" key="1">
    <source>
        <dbReference type="EMBL" id="GBN56481.1"/>
    </source>
</evidence>
<name>A0A4Y2PZ12_ARAVE</name>
<sequence length="124" mass="14628">MCDVSDMFETRGAAQTLFPAMCDFPFLCLWNNVLKEVNYIQKYLQILGISSEKMRSLKVFLKDKNKKMTLLRKHCNLQKTHVKRRNSCSKRKNCQEEENYARRENCRRAANLGPRTKKVNVTVH</sequence>